<organism evidence="1 2">
    <name type="scientific">Gryllus longicercus</name>
    <dbReference type="NCBI Taxonomy" id="2509291"/>
    <lineage>
        <taxon>Eukaryota</taxon>
        <taxon>Metazoa</taxon>
        <taxon>Ecdysozoa</taxon>
        <taxon>Arthropoda</taxon>
        <taxon>Hexapoda</taxon>
        <taxon>Insecta</taxon>
        <taxon>Pterygota</taxon>
        <taxon>Neoptera</taxon>
        <taxon>Polyneoptera</taxon>
        <taxon>Orthoptera</taxon>
        <taxon>Ensifera</taxon>
        <taxon>Gryllidea</taxon>
        <taxon>Grylloidea</taxon>
        <taxon>Gryllidae</taxon>
        <taxon>Gryllinae</taxon>
        <taxon>Gryllus</taxon>
    </lineage>
</organism>
<protein>
    <submittedName>
        <fullName evidence="1">Uncharacterized protein</fullName>
    </submittedName>
</protein>
<dbReference type="InterPro" id="IPR038602">
    <property type="entry name" value="Mite_allergen_7_sf"/>
</dbReference>
<reference evidence="1 2" key="1">
    <citation type="submission" date="2024-03" db="EMBL/GenBank/DDBJ databases">
        <title>The genome assembly and annotation of the cricket Gryllus longicercus Weissman &amp; Gray.</title>
        <authorList>
            <person name="Szrajer S."/>
            <person name="Gray D."/>
            <person name="Ylla G."/>
        </authorList>
    </citation>
    <scope>NUCLEOTIDE SEQUENCE [LARGE SCALE GENOMIC DNA]</scope>
    <source>
        <strain evidence="1">DAG 2021-001</strain>
        <tissue evidence="1">Whole body minus gut</tissue>
    </source>
</reference>
<keyword evidence="2" id="KW-1185">Reference proteome</keyword>
<comment type="caution">
    <text evidence="1">The sequence shown here is derived from an EMBL/GenBank/DDBJ whole genome shotgun (WGS) entry which is preliminary data.</text>
</comment>
<sequence>MFFFIQQAKYLENMGVAAEQEEASSLKRSLSNEAASELGDLDRILDFVLCCLAHNLTNTSSSQRVPDLNMSFPLKYGYIEVQCHLSAQEGAVDGFETLHRDGRATTFRGEDGKLVLDATAGLHFMRLRYAQYTLRVGLFTLQGTLEAKLSPVALGARVALGAPPALDARLLGLRVAREGALVVDVSGLGVWSPLLPLAQRWLNERMRHCLHRVAVRHLERLVQDTLQRLTSAVNALPPLPLFGNHMARQLPGINVAQSRECLQEKQDEQSNRERKLNLNKNNSLSRFMISPYFGKPLEHKSTVPFRCHC</sequence>
<dbReference type="Gene3D" id="3.15.10.50">
    <property type="match status" value="1"/>
</dbReference>
<name>A0AAN9VV42_9ORTH</name>
<dbReference type="AlphaFoldDB" id="A0AAN9VV42"/>
<evidence type="ECO:0000313" key="2">
    <source>
        <dbReference type="Proteomes" id="UP001378592"/>
    </source>
</evidence>
<proteinExistence type="predicted"/>
<accession>A0AAN9VV42</accession>
<evidence type="ECO:0000313" key="1">
    <source>
        <dbReference type="EMBL" id="KAK7870818.1"/>
    </source>
</evidence>
<gene>
    <name evidence="1" type="ORF">R5R35_014407</name>
</gene>
<dbReference type="Proteomes" id="UP001378592">
    <property type="component" value="Unassembled WGS sequence"/>
</dbReference>
<dbReference type="EMBL" id="JAZDUA010000051">
    <property type="protein sequence ID" value="KAK7870818.1"/>
    <property type="molecule type" value="Genomic_DNA"/>
</dbReference>